<evidence type="ECO:0000256" key="7">
    <source>
        <dbReference type="ARBA" id="ARBA00048478"/>
    </source>
</evidence>
<evidence type="ECO:0000256" key="3">
    <source>
        <dbReference type="ARBA" id="ARBA00022741"/>
    </source>
</evidence>
<dbReference type="InterPro" id="IPR011994">
    <property type="entry name" value="Cytidylate_kinase_dom"/>
</dbReference>
<dbReference type="GO" id="GO:0005524">
    <property type="term" value="F:ATP binding"/>
    <property type="evidence" value="ECO:0007669"/>
    <property type="project" value="UniProtKB-UniRule"/>
</dbReference>
<dbReference type="PANTHER" id="PTHR21299">
    <property type="entry name" value="CYTIDYLATE KINASE/PANTOATE-BETA-ALANINE LIGASE"/>
    <property type="match status" value="1"/>
</dbReference>
<dbReference type="EMBL" id="VYWO01000003">
    <property type="protein sequence ID" value="KAA9300927.1"/>
    <property type="molecule type" value="Genomic_DNA"/>
</dbReference>
<keyword evidence="8" id="KW-0963">Cytoplasm</keyword>
<accession>A0A5N1GIX3</accession>
<evidence type="ECO:0000256" key="6">
    <source>
        <dbReference type="ARBA" id="ARBA00047615"/>
    </source>
</evidence>
<evidence type="ECO:0000256" key="1">
    <source>
        <dbReference type="ARBA" id="ARBA00009427"/>
    </source>
</evidence>
<dbReference type="SUPFAM" id="SSF52540">
    <property type="entry name" value="P-loop containing nucleoside triphosphate hydrolases"/>
    <property type="match status" value="1"/>
</dbReference>
<evidence type="ECO:0000259" key="9">
    <source>
        <dbReference type="Pfam" id="PF02224"/>
    </source>
</evidence>
<evidence type="ECO:0000313" key="10">
    <source>
        <dbReference type="EMBL" id="KAA9300927.1"/>
    </source>
</evidence>
<feature type="binding site" evidence="8">
    <location>
        <begin position="11"/>
        <end position="19"/>
    </location>
    <ligand>
        <name>ATP</name>
        <dbReference type="ChEBI" id="CHEBI:30616"/>
    </ligand>
</feature>
<dbReference type="RefSeq" id="WP_083290469.1">
    <property type="nucleotide sequence ID" value="NZ_VYWO01000003.1"/>
</dbReference>
<keyword evidence="2 8" id="KW-0808">Transferase</keyword>
<comment type="caution">
    <text evidence="10">The sequence shown here is derived from an EMBL/GenBank/DDBJ whole genome shotgun (WGS) entry which is preliminary data.</text>
</comment>
<comment type="catalytic activity">
    <reaction evidence="7 8">
        <text>CMP + ATP = CDP + ADP</text>
        <dbReference type="Rhea" id="RHEA:11600"/>
        <dbReference type="ChEBI" id="CHEBI:30616"/>
        <dbReference type="ChEBI" id="CHEBI:58069"/>
        <dbReference type="ChEBI" id="CHEBI:60377"/>
        <dbReference type="ChEBI" id="CHEBI:456216"/>
        <dbReference type="EC" id="2.7.4.25"/>
    </reaction>
</comment>
<dbReference type="GO" id="GO:0015949">
    <property type="term" value="P:nucleobase-containing small molecule interconversion"/>
    <property type="evidence" value="ECO:0007669"/>
    <property type="project" value="TreeGrafter"/>
</dbReference>
<dbReference type="GO" id="GO:0036431">
    <property type="term" value="F:dCMP kinase activity"/>
    <property type="evidence" value="ECO:0007669"/>
    <property type="project" value="InterPro"/>
</dbReference>
<dbReference type="PANTHER" id="PTHR21299:SF2">
    <property type="entry name" value="CYTIDYLATE KINASE"/>
    <property type="match status" value="1"/>
</dbReference>
<dbReference type="InterPro" id="IPR027417">
    <property type="entry name" value="P-loop_NTPase"/>
</dbReference>
<protein>
    <recommendedName>
        <fullName evidence="8">Cytidylate kinase</fullName>
        <shortName evidence="8">CK</shortName>
        <ecNumber evidence="8">2.7.4.25</ecNumber>
    </recommendedName>
    <alternativeName>
        <fullName evidence="8">Cytidine monophosphate kinase</fullName>
        <shortName evidence="8">CMP kinase</shortName>
    </alternativeName>
</protein>
<evidence type="ECO:0000256" key="5">
    <source>
        <dbReference type="ARBA" id="ARBA00022840"/>
    </source>
</evidence>
<comment type="catalytic activity">
    <reaction evidence="6 8">
        <text>dCMP + ATP = dCDP + ADP</text>
        <dbReference type="Rhea" id="RHEA:25094"/>
        <dbReference type="ChEBI" id="CHEBI:30616"/>
        <dbReference type="ChEBI" id="CHEBI:57566"/>
        <dbReference type="ChEBI" id="CHEBI:58593"/>
        <dbReference type="ChEBI" id="CHEBI:456216"/>
        <dbReference type="EC" id="2.7.4.25"/>
    </reaction>
</comment>
<gene>
    <name evidence="8" type="primary">cmk</name>
    <name evidence="10" type="ORF">F6I03_06370</name>
</gene>
<dbReference type="InterPro" id="IPR003136">
    <property type="entry name" value="Cytidylate_kin"/>
</dbReference>
<dbReference type="STRING" id="119206.AWM72_01140"/>
<dbReference type="GO" id="GO:0006220">
    <property type="term" value="P:pyrimidine nucleotide metabolic process"/>
    <property type="evidence" value="ECO:0007669"/>
    <property type="project" value="UniProtKB-UniRule"/>
</dbReference>
<dbReference type="EC" id="2.7.4.25" evidence="8"/>
<evidence type="ECO:0000313" key="11">
    <source>
        <dbReference type="Proteomes" id="UP000327148"/>
    </source>
</evidence>
<sequence>MTQNFQIAIDGPASSGKSTLAKRLAQHYGYIYLDTGAMYRCLTLAAKRAGIGPEDLAQLEELLASVEITFQASDQGQLVYLNGEDVSRAIREDQVSNLVSYYAAIPMVRQEMVNRQQEIASSAPGIVMDGRDIGTVVLPQAQVKIYLLASVHERAKRRYLENLDRHYSDQSLEEIEEEIRQRDHYDMNREESPLRPADDAIELDSSQLTIEEVQAKLIAIIDEKKQEKAENI</sequence>
<dbReference type="GO" id="GO:0005829">
    <property type="term" value="C:cytosol"/>
    <property type="evidence" value="ECO:0007669"/>
    <property type="project" value="TreeGrafter"/>
</dbReference>
<dbReference type="CDD" id="cd02020">
    <property type="entry name" value="CMPK"/>
    <property type="match status" value="1"/>
</dbReference>
<comment type="subcellular location">
    <subcellularLocation>
        <location evidence="8">Cytoplasm</location>
    </subcellularLocation>
</comment>
<proteinExistence type="inferred from homology"/>
<evidence type="ECO:0000256" key="8">
    <source>
        <dbReference type="HAMAP-Rule" id="MF_00238"/>
    </source>
</evidence>
<evidence type="ECO:0000256" key="4">
    <source>
        <dbReference type="ARBA" id="ARBA00022777"/>
    </source>
</evidence>
<name>A0A5N1GIX3_9LACT</name>
<dbReference type="AlphaFoldDB" id="A0A5N1GIX3"/>
<dbReference type="HAMAP" id="MF_00238">
    <property type="entry name" value="Cytidyl_kinase_type1"/>
    <property type="match status" value="1"/>
</dbReference>
<dbReference type="Proteomes" id="UP000327148">
    <property type="component" value="Unassembled WGS sequence"/>
</dbReference>
<feature type="domain" description="Cytidylate kinase" evidence="9">
    <location>
        <begin position="7"/>
        <end position="222"/>
    </location>
</feature>
<dbReference type="GO" id="GO:0036430">
    <property type="term" value="F:CMP kinase activity"/>
    <property type="evidence" value="ECO:0007669"/>
    <property type="project" value="RHEA"/>
</dbReference>
<reference evidence="10 11" key="1">
    <citation type="submission" date="2019-09" db="EMBL/GenBank/DDBJ databases">
        <title>Draft genome sequence assemblies of isolates from the urinary tract.</title>
        <authorList>
            <person name="Mores C.R."/>
            <person name="Putonti C."/>
            <person name="Wolfe A.J."/>
        </authorList>
    </citation>
    <scope>NUCLEOTIDE SEQUENCE [LARGE SCALE GENOMIC DNA]</scope>
    <source>
        <strain evidence="10 11">UMB623</strain>
    </source>
</reference>
<dbReference type="Gene3D" id="3.40.50.300">
    <property type="entry name" value="P-loop containing nucleotide triphosphate hydrolases"/>
    <property type="match status" value="1"/>
</dbReference>
<keyword evidence="3 8" id="KW-0547">Nucleotide-binding</keyword>
<dbReference type="NCBIfam" id="TIGR00017">
    <property type="entry name" value="cmk"/>
    <property type="match status" value="1"/>
</dbReference>
<dbReference type="Pfam" id="PF02224">
    <property type="entry name" value="Cytidylate_kin"/>
    <property type="match status" value="1"/>
</dbReference>
<dbReference type="OrthoDB" id="9807434at2"/>
<keyword evidence="5 8" id="KW-0067">ATP-binding</keyword>
<organism evidence="10 11">
    <name type="scientific">Aerococcus sanguinicola</name>
    <dbReference type="NCBI Taxonomy" id="119206"/>
    <lineage>
        <taxon>Bacteria</taxon>
        <taxon>Bacillati</taxon>
        <taxon>Bacillota</taxon>
        <taxon>Bacilli</taxon>
        <taxon>Lactobacillales</taxon>
        <taxon>Aerococcaceae</taxon>
        <taxon>Aerococcus</taxon>
    </lineage>
</organism>
<evidence type="ECO:0000256" key="2">
    <source>
        <dbReference type="ARBA" id="ARBA00022679"/>
    </source>
</evidence>
<comment type="similarity">
    <text evidence="1 8">Belongs to the cytidylate kinase family. Type 1 subfamily.</text>
</comment>
<keyword evidence="4 8" id="KW-0418">Kinase</keyword>